<sequence>MLTALKKKEELVIYLAVAKEAVSAVLMTERVGKQMHIYFVSCALQGPKINYTPMEKPILALRFELEEHDIHYRPRTSVKGQILTDFIVERPDDDPPDTPMEDKEELLDPWILFTDGSSCTDSSRASLIITNLERTEFTYAIRFRFNATNNEAEYEALIAGLRIAKQMGVKYLQENVDSRLVANQVNGTYVAKEPGMIKYSEKVKNLASTFKEFSIKQVPRGRTKKQMHYARWQEILPEEKKKVSVVRRKARRFVVAKALRSGYYWPTMHVDARKLIRECNDCQTYGTKAMIPVEIGIPTLRSAEVDMIKNDEALGIKLDLLEEKREQEAKSKAMMEKYYNVRVHNTNFKPADFVYRSNKASHAEDGGKLRPK</sequence>
<gene>
    <name evidence="3" type="ORF">Tci_022242</name>
</gene>
<keyword evidence="3" id="KW-0695">RNA-directed DNA polymerase</keyword>
<evidence type="ECO:0000259" key="1">
    <source>
        <dbReference type="Pfam" id="PF13456"/>
    </source>
</evidence>
<dbReference type="InterPro" id="IPR002156">
    <property type="entry name" value="RNaseH_domain"/>
</dbReference>
<dbReference type="GO" id="GO:0003676">
    <property type="term" value="F:nucleic acid binding"/>
    <property type="evidence" value="ECO:0007669"/>
    <property type="project" value="InterPro"/>
</dbReference>
<organism evidence="3">
    <name type="scientific">Tanacetum cinerariifolium</name>
    <name type="common">Dalmatian daisy</name>
    <name type="synonym">Chrysanthemum cinerariifolium</name>
    <dbReference type="NCBI Taxonomy" id="118510"/>
    <lineage>
        <taxon>Eukaryota</taxon>
        <taxon>Viridiplantae</taxon>
        <taxon>Streptophyta</taxon>
        <taxon>Embryophyta</taxon>
        <taxon>Tracheophyta</taxon>
        <taxon>Spermatophyta</taxon>
        <taxon>Magnoliopsida</taxon>
        <taxon>eudicotyledons</taxon>
        <taxon>Gunneridae</taxon>
        <taxon>Pentapetalae</taxon>
        <taxon>asterids</taxon>
        <taxon>campanulids</taxon>
        <taxon>Asterales</taxon>
        <taxon>Asteraceae</taxon>
        <taxon>Asteroideae</taxon>
        <taxon>Anthemideae</taxon>
        <taxon>Anthemidinae</taxon>
        <taxon>Tanacetum</taxon>
    </lineage>
</organism>
<reference evidence="3" key="1">
    <citation type="journal article" date="2019" name="Sci. Rep.">
        <title>Draft genome of Tanacetum cinerariifolium, the natural source of mosquito coil.</title>
        <authorList>
            <person name="Yamashiro T."/>
            <person name="Shiraishi A."/>
            <person name="Satake H."/>
            <person name="Nakayama K."/>
        </authorList>
    </citation>
    <scope>NUCLEOTIDE SEQUENCE</scope>
</reference>
<dbReference type="GO" id="GO:0004523">
    <property type="term" value="F:RNA-DNA hybrid ribonuclease activity"/>
    <property type="evidence" value="ECO:0007669"/>
    <property type="project" value="InterPro"/>
</dbReference>
<evidence type="ECO:0000313" key="3">
    <source>
        <dbReference type="EMBL" id="GEU50264.1"/>
    </source>
</evidence>
<dbReference type="CDD" id="cd09279">
    <property type="entry name" value="RNase_HI_like"/>
    <property type="match status" value="1"/>
</dbReference>
<accession>A0A6L2KQW8</accession>
<feature type="domain" description="RNase H type-1" evidence="1">
    <location>
        <begin position="128"/>
        <end position="222"/>
    </location>
</feature>
<dbReference type="Pfam" id="PF13456">
    <property type="entry name" value="RVT_3"/>
    <property type="match status" value="1"/>
</dbReference>
<dbReference type="PANTHER" id="PTHR48475">
    <property type="entry name" value="RIBONUCLEASE H"/>
    <property type="match status" value="1"/>
</dbReference>
<feature type="domain" description="Integrase zinc-binding" evidence="2">
    <location>
        <begin position="257"/>
        <end position="286"/>
    </location>
</feature>
<dbReference type="EMBL" id="BKCJ010002688">
    <property type="protein sequence ID" value="GEU50264.1"/>
    <property type="molecule type" value="Genomic_DNA"/>
</dbReference>
<dbReference type="Gene3D" id="3.30.420.10">
    <property type="entry name" value="Ribonuclease H-like superfamily/Ribonuclease H"/>
    <property type="match status" value="1"/>
</dbReference>
<protein>
    <submittedName>
        <fullName evidence="3">Reverse transcriptase domain-containing protein</fullName>
    </submittedName>
</protein>
<dbReference type="InterPro" id="IPR041588">
    <property type="entry name" value="Integrase_H2C2"/>
</dbReference>
<dbReference type="Pfam" id="PF17921">
    <property type="entry name" value="Integrase_H2C2"/>
    <property type="match status" value="1"/>
</dbReference>
<evidence type="ECO:0000259" key="2">
    <source>
        <dbReference type="Pfam" id="PF17921"/>
    </source>
</evidence>
<keyword evidence="3" id="KW-0548">Nucleotidyltransferase</keyword>
<dbReference type="SUPFAM" id="SSF53098">
    <property type="entry name" value="Ribonuclease H-like"/>
    <property type="match status" value="1"/>
</dbReference>
<dbReference type="GO" id="GO:0003964">
    <property type="term" value="F:RNA-directed DNA polymerase activity"/>
    <property type="evidence" value="ECO:0007669"/>
    <property type="project" value="UniProtKB-KW"/>
</dbReference>
<proteinExistence type="predicted"/>
<keyword evidence="3" id="KW-0808">Transferase</keyword>
<name>A0A6L2KQW8_TANCI</name>
<dbReference type="PANTHER" id="PTHR48475:SF2">
    <property type="entry name" value="RIBONUCLEASE H"/>
    <property type="match status" value="1"/>
</dbReference>
<comment type="caution">
    <text evidence="3">The sequence shown here is derived from an EMBL/GenBank/DDBJ whole genome shotgun (WGS) entry which is preliminary data.</text>
</comment>
<dbReference type="Gene3D" id="1.10.340.70">
    <property type="match status" value="1"/>
</dbReference>
<dbReference type="InterPro" id="IPR012337">
    <property type="entry name" value="RNaseH-like_sf"/>
</dbReference>
<dbReference type="AlphaFoldDB" id="A0A6L2KQW8"/>
<dbReference type="InterPro" id="IPR036397">
    <property type="entry name" value="RNaseH_sf"/>
</dbReference>